<keyword evidence="2" id="KW-1185">Reference proteome</keyword>
<gene>
    <name evidence="1" type="ORF">H6G94_31110</name>
</gene>
<sequence length="103" mass="11533">MNAEDFESDFVDFYVDFGYRADGILPDGINPASHLESEAGLDSLAAIAREHAVSCCYFVVLTWRTLTVGSYPCTEEEYQNQLVPETVITAATNYQPSENIWKN</sequence>
<protein>
    <submittedName>
        <fullName evidence="1">Uncharacterized protein</fullName>
    </submittedName>
</protein>
<evidence type="ECO:0000313" key="2">
    <source>
        <dbReference type="Proteomes" id="UP000606396"/>
    </source>
</evidence>
<accession>A0ABR8HKX7</accession>
<dbReference type="Proteomes" id="UP000606396">
    <property type="component" value="Unassembled WGS sequence"/>
</dbReference>
<organism evidence="1 2">
    <name type="scientific">Nostoc punctiforme FACHB-252</name>
    <dbReference type="NCBI Taxonomy" id="1357509"/>
    <lineage>
        <taxon>Bacteria</taxon>
        <taxon>Bacillati</taxon>
        <taxon>Cyanobacteriota</taxon>
        <taxon>Cyanophyceae</taxon>
        <taxon>Nostocales</taxon>
        <taxon>Nostocaceae</taxon>
        <taxon>Nostoc</taxon>
    </lineage>
</organism>
<dbReference type="RefSeq" id="WP_185564661.1">
    <property type="nucleotide sequence ID" value="NZ_JACJTC010000028.1"/>
</dbReference>
<proteinExistence type="predicted"/>
<dbReference type="EMBL" id="JACJTC010000028">
    <property type="protein sequence ID" value="MBD2615650.1"/>
    <property type="molecule type" value="Genomic_DNA"/>
</dbReference>
<evidence type="ECO:0000313" key="1">
    <source>
        <dbReference type="EMBL" id="MBD2615650.1"/>
    </source>
</evidence>
<name>A0ABR8HKX7_NOSPU</name>
<comment type="caution">
    <text evidence="1">The sequence shown here is derived from an EMBL/GenBank/DDBJ whole genome shotgun (WGS) entry which is preliminary data.</text>
</comment>
<reference evidence="1 2" key="1">
    <citation type="journal article" date="2020" name="ISME J.">
        <title>Comparative genomics reveals insights into cyanobacterial evolution and habitat adaptation.</title>
        <authorList>
            <person name="Chen M.Y."/>
            <person name="Teng W.K."/>
            <person name="Zhao L."/>
            <person name="Hu C.X."/>
            <person name="Zhou Y.K."/>
            <person name="Han B.P."/>
            <person name="Song L.R."/>
            <person name="Shu W.S."/>
        </authorList>
    </citation>
    <scope>NUCLEOTIDE SEQUENCE [LARGE SCALE GENOMIC DNA]</scope>
    <source>
        <strain evidence="1 2">FACHB-252</strain>
    </source>
</reference>